<dbReference type="PANTHER" id="PTHR24422">
    <property type="entry name" value="CHEMOTAXIS PROTEIN METHYLTRANSFERASE"/>
    <property type="match status" value="1"/>
</dbReference>
<dbReference type="PIRSF" id="PIRSF000410">
    <property type="entry name" value="CheR"/>
    <property type="match status" value="1"/>
</dbReference>
<evidence type="ECO:0000259" key="6">
    <source>
        <dbReference type="PROSITE" id="PS50123"/>
    </source>
</evidence>
<gene>
    <name evidence="7" type="ORF">SHI21_12145</name>
</gene>
<evidence type="ECO:0000256" key="3">
    <source>
        <dbReference type="ARBA" id="ARBA00022603"/>
    </source>
</evidence>
<evidence type="ECO:0000313" key="8">
    <source>
        <dbReference type="Proteomes" id="UP001302274"/>
    </source>
</evidence>
<dbReference type="RefSeq" id="WP_323576860.1">
    <property type="nucleotide sequence ID" value="NZ_JAYGJQ010000002.1"/>
</dbReference>
<reference evidence="7 8" key="1">
    <citation type="submission" date="2023-11" db="EMBL/GenBank/DDBJ databases">
        <title>A Novel Polar Bacteriovorax (B. antarcticus) Isolated from the Biocrust in Antarctica.</title>
        <authorList>
            <person name="Mun W."/>
            <person name="Choi S.Y."/>
            <person name="Mitchell R.J."/>
        </authorList>
    </citation>
    <scope>NUCLEOTIDE SEQUENCE [LARGE SCALE GENOMIC DNA]</scope>
    <source>
        <strain evidence="7 8">PP10</strain>
    </source>
</reference>
<dbReference type="Pfam" id="PF01739">
    <property type="entry name" value="CheR"/>
    <property type="match status" value="1"/>
</dbReference>
<dbReference type="InterPro" id="IPR000780">
    <property type="entry name" value="CheR_MeTrfase"/>
</dbReference>
<comment type="caution">
    <text evidence="7">The sequence shown here is derived from an EMBL/GenBank/DDBJ whole genome shotgun (WGS) entry which is preliminary data.</text>
</comment>
<organism evidence="7 8">
    <name type="scientific">Bacteriovorax antarcticus</name>
    <dbReference type="NCBI Taxonomy" id="3088717"/>
    <lineage>
        <taxon>Bacteria</taxon>
        <taxon>Pseudomonadati</taxon>
        <taxon>Bdellovibrionota</taxon>
        <taxon>Bacteriovoracia</taxon>
        <taxon>Bacteriovoracales</taxon>
        <taxon>Bacteriovoracaceae</taxon>
        <taxon>Bacteriovorax</taxon>
    </lineage>
</organism>
<dbReference type="SMART" id="SM00138">
    <property type="entry name" value="MeTrc"/>
    <property type="match status" value="1"/>
</dbReference>
<dbReference type="Gene3D" id="1.10.155.10">
    <property type="entry name" value="Chemotaxis receptor methyltransferase CheR, N-terminal domain"/>
    <property type="match status" value="1"/>
</dbReference>
<dbReference type="InterPro" id="IPR022642">
    <property type="entry name" value="CheR_C"/>
</dbReference>
<protein>
    <recommendedName>
        <fullName evidence="2">protein-glutamate O-methyltransferase</fullName>
        <ecNumber evidence="2">2.1.1.80</ecNumber>
    </recommendedName>
</protein>
<dbReference type="InterPro" id="IPR022641">
    <property type="entry name" value="CheR_N"/>
</dbReference>
<proteinExistence type="predicted"/>
<dbReference type="PANTHER" id="PTHR24422:SF19">
    <property type="entry name" value="CHEMOTAXIS PROTEIN METHYLTRANSFERASE"/>
    <property type="match status" value="1"/>
</dbReference>
<dbReference type="InterPro" id="IPR029063">
    <property type="entry name" value="SAM-dependent_MTases_sf"/>
</dbReference>
<keyword evidence="8" id="KW-1185">Reference proteome</keyword>
<sequence>MSELAIQFSKDERVIKDEDFAYFQALVFKLAGITLSDKKRDLLLTRLTSHLKNSDLGSYSDYRNYLQSLPEDHGEWQNFINLMTTNKTDFFREIRHFQYIEEVLIPKWIQSKKSEINVWSAACSTGEEPYTLAMFLEAKLPVGMTYKIFASDIDTNVLAKAKNGVYSMIKESEIPEEYRKKSIEYGRGEIADWFRIKSSLKSKITFSAFNLVEDSKSDGKFDLILCRNVMIYFSRAVVEKVAINLSQSCLDDGILFIGHSESLQGTKTPWKVTTASVYSKNRR</sequence>
<dbReference type="Pfam" id="PF03705">
    <property type="entry name" value="CheR_N"/>
    <property type="match status" value="1"/>
</dbReference>
<evidence type="ECO:0000313" key="7">
    <source>
        <dbReference type="EMBL" id="MEA9356966.1"/>
    </source>
</evidence>
<dbReference type="InterPro" id="IPR036804">
    <property type="entry name" value="CheR_N_sf"/>
</dbReference>
<keyword evidence="3" id="KW-0489">Methyltransferase</keyword>
<evidence type="ECO:0000256" key="1">
    <source>
        <dbReference type="ARBA" id="ARBA00001541"/>
    </source>
</evidence>
<dbReference type="Proteomes" id="UP001302274">
    <property type="component" value="Unassembled WGS sequence"/>
</dbReference>
<dbReference type="InterPro" id="IPR026024">
    <property type="entry name" value="Chemotaxis_MeTrfase_CheR"/>
</dbReference>
<dbReference type="PRINTS" id="PR00996">
    <property type="entry name" value="CHERMTFRASE"/>
</dbReference>
<comment type="catalytic activity">
    <reaction evidence="1">
        <text>L-glutamyl-[protein] + S-adenosyl-L-methionine = [protein]-L-glutamate 5-O-methyl ester + S-adenosyl-L-homocysteine</text>
        <dbReference type="Rhea" id="RHEA:24452"/>
        <dbReference type="Rhea" id="RHEA-COMP:10208"/>
        <dbReference type="Rhea" id="RHEA-COMP:10311"/>
        <dbReference type="ChEBI" id="CHEBI:29973"/>
        <dbReference type="ChEBI" id="CHEBI:57856"/>
        <dbReference type="ChEBI" id="CHEBI:59789"/>
        <dbReference type="ChEBI" id="CHEBI:82795"/>
        <dbReference type="EC" id="2.1.1.80"/>
    </reaction>
</comment>
<keyword evidence="4" id="KW-0808">Transferase</keyword>
<dbReference type="EMBL" id="JAYGJQ010000002">
    <property type="protein sequence ID" value="MEA9356966.1"/>
    <property type="molecule type" value="Genomic_DNA"/>
</dbReference>
<dbReference type="PROSITE" id="PS50123">
    <property type="entry name" value="CHER"/>
    <property type="match status" value="1"/>
</dbReference>
<dbReference type="Gene3D" id="3.40.50.150">
    <property type="entry name" value="Vaccinia Virus protein VP39"/>
    <property type="match status" value="1"/>
</dbReference>
<evidence type="ECO:0000256" key="5">
    <source>
        <dbReference type="ARBA" id="ARBA00022691"/>
    </source>
</evidence>
<dbReference type="SUPFAM" id="SSF53335">
    <property type="entry name" value="S-adenosyl-L-methionine-dependent methyltransferases"/>
    <property type="match status" value="1"/>
</dbReference>
<dbReference type="InterPro" id="IPR050903">
    <property type="entry name" value="Bact_Chemotaxis_MeTrfase"/>
</dbReference>
<name>A0ABU5VV81_9BACT</name>
<accession>A0ABU5VV81</accession>
<evidence type="ECO:0000256" key="4">
    <source>
        <dbReference type="ARBA" id="ARBA00022679"/>
    </source>
</evidence>
<evidence type="ECO:0000256" key="2">
    <source>
        <dbReference type="ARBA" id="ARBA00012534"/>
    </source>
</evidence>
<feature type="domain" description="CheR-type methyltransferase" evidence="6">
    <location>
        <begin position="8"/>
        <end position="283"/>
    </location>
</feature>
<dbReference type="EC" id="2.1.1.80" evidence="2"/>
<keyword evidence="5" id="KW-0949">S-adenosyl-L-methionine</keyword>
<dbReference type="SUPFAM" id="SSF47757">
    <property type="entry name" value="Chemotaxis receptor methyltransferase CheR, N-terminal domain"/>
    <property type="match status" value="1"/>
</dbReference>